<evidence type="ECO:0000256" key="2">
    <source>
        <dbReference type="ARBA" id="ARBA00023125"/>
    </source>
</evidence>
<dbReference type="InterPro" id="IPR036271">
    <property type="entry name" value="Tet_transcr_reg_TetR-rel_C_sf"/>
</dbReference>
<sequence length="193" mass="22746">MPSPKNLKKSLEIQRVIAHLFAHKGYHSTSMREIARELGMNQSSLYHYFKTKEDILFKLMNEAMDSALATMEEICATDLQPQEKLNRILRFYTRYYAGDQERLILLVNEQNSLNSEHRRILVDKERRYIQLFKGVFEELGGHQMTKEIPHSFAIFAFLGMVHYTIKWYHKDGAVDLDRLAEIFTEIFTRGVLK</sequence>
<dbReference type="PANTHER" id="PTHR30055:SF234">
    <property type="entry name" value="HTH-TYPE TRANSCRIPTIONAL REGULATOR BETI"/>
    <property type="match status" value="1"/>
</dbReference>
<dbReference type="InterPro" id="IPR041490">
    <property type="entry name" value="KstR2_TetR_C"/>
</dbReference>
<keyword evidence="1" id="KW-0805">Transcription regulation</keyword>
<keyword evidence="3" id="KW-0804">Transcription</keyword>
<organism evidence="6 7">
    <name type="scientific">Candidatus Desulfacyla euxinica</name>
    <dbReference type="NCBI Taxonomy" id="2841693"/>
    <lineage>
        <taxon>Bacteria</taxon>
        <taxon>Deltaproteobacteria</taxon>
        <taxon>Candidatus Desulfacyla</taxon>
    </lineage>
</organism>
<dbReference type="AlphaFoldDB" id="A0A8J6T722"/>
<dbReference type="GO" id="GO:0000976">
    <property type="term" value="F:transcription cis-regulatory region binding"/>
    <property type="evidence" value="ECO:0007669"/>
    <property type="project" value="TreeGrafter"/>
</dbReference>
<comment type="caution">
    <text evidence="6">The sequence shown here is derived from an EMBL/GenBank/DDBJ whole genome shotgun (WGS) entry which is preliminary data.</text>
</comment>
<dbReference type="SUPFAM" id="SSF48498">
    <property type="entry name" value="Tetracyclin repressor-like, C-terminal domain"/>
    <property type="match status" value="1"/>
</dbReference>
<dbReference type="EMBL" id="JACNJD010000142">
    <property type="protein sequence ID" value="MBC8176529.1"/>
    <property type="molecule type" value="Genomic_DNA"/>
</dbReference>
<dbReference type="InterPro" id="IPR001647">
    <property type="entry name" value="HTH_TetR"/>
</dbReference>
<keyword evidence="2 4" id="KW-0238">DNA-binding</keyword>
<evidence type="ECO:0000256" key="3">
    <source>
        <dbReference type="ARBA" id="ARBA00023163"/>
    </source>
</evidence>
<dbReference type="Pfam" id="PF17932">
    <property type="entry name" value="TetR_C_24"/>
    <property type="match status" value="1"/>
</dbReference>
<dbReference type="GO" id="GO:0003700">
    <property type="term" value="F:DNA-binding transcription factor activity"/>
    <property type="evidence" value="ECO:0007669"/>
    <property type="project" value="TreeGrafter"/>
</dbReference>
<dbReference type="SUPFAM" id="SSF46689">
    <property type="entry name" value="Homeodomain-like"/>
    <property type="match status" value="1"/>
</dbReference>
<dbReference type="PANTHER" id="PTHR30055">
    <property type="entry name" value="HTH-TYPE TRANSCRIPTIONAL REGULATOR RUTR"/>
    <property type="match status" value="1"/>
</dbReference>
<feature type="DNA-binding region" description="H-T-H motif" evidence="4">
    <location>
        <begin position="30"/>
        <end position="49"/>
    </location>
</feature>
<protein>
    <submittedName>
        <fullName evidence="6">TetR/AcrR family transcriptional regulator</fullName>
    </submittedName>
</protein>
<evidence type="ECO:0000313" key="6">
    <source>
        <dbReference type="EMBL" id="MBC8176529.1"/>
    </source>
</evidence>
<name>A0A8J6T722_9DELT</name>
<accession>A0A8J6T722</accession>
<dbReference type="Gene3D" id="1.10.10.60">
    <property type="entry name" value="Homeodomain-like"/>
    <property type="match status" value="1"/>
</dbReference>
<evidence type="ECO:0000259" key="5">
    <source>
        <dbReference type="PROSITE" id="PS50977"/>
    </source>
</evidence>
<dbReference type="InterPro" id="IPR009057">
    <property type="entry name" value="Homeodomain-like_sf"/>
</dbReference>
<proteinExistence type="predicted"/>
<dbReference type="Proteomes" id="UP000650524">
    <property type="component" value="Unassembled WGS sequence"/>
</dbReference>
<gene>
    <name evidence="6" type="ORF">H8E19_03915</name>
</gene>
<dbReference type="PRINTS" id="PR00455">
    <property type="entry name" value="HTHTETR"/>
</dbReference>
<dbReference type="PROSITE" id="PS50977">
    <property type="entry name" value="HTH_TETR_2"/>
    <property type="match status" value="1"/>
</dbReference>
<dbReference type="Gene3D" id="1.10.357.10">
    <property type="entry name" value="Tetracycline Repressor, domain 2"/>
    <property type="match status" value="1"/>
</dbReference>
<dbReference type="Pfam" id="PF00440">
    <property type="entry name" value="TetR_N"/>
    <property type="match status" value="1"/>
</dbReference>
<feature type="domain" description="HTH tetR-type" evidence="5">
    <location>
        <begin position="7"/>
        <end position="67"/>
    </location>
</feature>
<evidence type="ECO:0000256" key="4">
    <source>
        <dbReference type="PROSITE-ProRule" id="PRU00335"/>
    </source>
</evidence>
<reference evidence="6 7" key="1">
    <citation type="submission" date="2020-08" db="EMBL/GenBank/DDBJ databases">
        <title>Bridging the membrane lipid divide: bacteria of the FCB group superphylum have the potential to synthesize archaeal ether lipids.</title>
        <authorList>
            <person name="Villanueva L."/>
            <person name="Von Meijenfeldt F.A.B."/>
            <person name="Westbye A.B."/>
            <person name="Yadav S."/>
            <person name="Hopmans E.C."/>
            <person name="Dutilh B.E."/>
            <person name="Sinninghe Damste J.S."/>
        </authorList>
    </citation>
    <scope>NUCLEOTIDE SEQUENCE [LARGE SCALE GENOMIC DNA]</scope>
    <source>
        <strain evidence="6">NIOZ-UU27</strain>
    </source>
</reference>
<evidence type="ECO:0000313" key="7">
    <source>
        <dbReference type="Proteomes" id="UP000650524"/>
    </source>
</evidence>
<evidence type="ECO:0000256" key="1">
    <source>
        <dbReference type="ARBA" id="ARBA00023015"/>
    </source>
</evidence>
<dbReference type="InterPro" id="IPR050109">
    <property type="entry name" value="HTH-type_TetR-like_transc_reg"/>
</dbReference>